<dbReference type="SUPFAM" id="SSF75005">
    <property type="entry name" value="Arabinanase/levansucrase/invertase"/>
    <property type="match status" value="1"/>
</dbReference>
<protein>
    <submittedName>
        <fullName evidence="2">Gliding motility-associated C-terminal domain-containing protein</fullName>
    </submittedName>
</protein>
<dbReference type="EMBL" id="JBHUPC010000006">
    <property type="protein sequence ID" value="MFD2890550.1"/>
    <property type="molecule type" value="Genomic_DNA"/>
</dbReference>
<dbReference type="NCBIfam" id="TIGR04131">
    <property type="entry name" value="Bac_Flav_CTERM"/>
    <property type="match status" value="1"/>
</dbReference>
<evidence type="ECO:0000313" key="2">
    <source>
        <dbReference type="EMBL" id="MFD2890550.1"/>
    </source>
</evidence>
<dbReference type="Pfam" id="PF01345">
    <property type="entry name" value="DUF11"/>
    <property type="match status" value="1"/>
</dbReference>
<accession>A0ABW5YHV9</accession>
<keyword evidence="3" id="KW-1185">Reference proteome</keyword>
<evidence type="ECO:0000259" key="1">
    <source>
        <dbReference type="Pfam" id="PF01345"/>
    </source>
</evidence>
<dbReference type="InterPro" id="IPR013783">
    <property type="entry name" value="Ig-like_fold"/>
</dbReference>
<gene>
    <name evidence="2" type="ORF">ACFS5J_00765</name>
</gene>
<dbReference type="InterPro" id="IPR026341">
    <property type="entry name" value="T9SS_type_B"/>
</dbReference>
<evidence type="ECO:0000313" key="3">
    <source>
        <dbReference type="Proteomes" id="UP001597534"/>
    </source>
</evidence>
<dbReference type="RefSeq" id="WP_379810003.1">
    <property type="nucleotide sequence ID" value="NZ_JBHUPC010000006.1"/>
</dbReference>
<sequence length="682" mass="72987">PTTTNTTQEFCASQNPTVADLQTNETPVIWYDAPTGGTAFAPTTALTNGIYYAAYQGATCESSVRLAVTANITDEATPTTTNTTQEFCASQNPTVADLQTNETPVIWYDAPTGGTAYAPTTALTNGIYYAAYQGATCESSIRLAVTANITDEATPTTTNTTQEFCASQNPTVADLQTNETPVIWYDAPTGGTAYAPTTALTNGIYYAAYQGATCESSIRLAVTANITDEATPTTTNTTQEFCASQNPTVADLQTNETPVIWYDAPTGGTAYAPTTALTNGIYYAAYQGATCESSVRLAVTANITDEATPTTTNTTQEFCASQNPTVADLQTNEIPVIWYDAPTGGTAYAPTTALTNGIYYAAYQGATCESSIRLAVTVIFNTTNEATIDGEVDTICYNNIYTYTTENNMSNYEWTIVGGTIVAGGDSASNYVTIDWDDVMSGSITVTYYDSSLCNGTATKTIDVTANMCSNLTITKVADKENAPVGDTVVFTITVNNEGTSDIENLEVSEYIPSGYTYVSHTTTKGLYNPTSGIWTIDELLANESAILTVTVTINSTGDYVNTATIITSNPLDATIGDNDASAEVGLMCLTVYNEFSPNSDGNNDYFIIDCIENYPNNSINIFNRHGHEVYQKDGYLNDWNGLANVSGVVNNGEPLPVGTYYYVLKIDEINYTKTGWLYIAR</sequence>
<name>A0ABW5YHV9_9FLAO</name>
<organism evidence="2 3">
    <name type="scientific">Flavobacterium chuncheonense</name>
    <dbReference type="NCBI Taxonomy" id="2026653"/>
    <lineage>
        <taxon>Bacteria</taxon>
        <taxon>Pseudomonadati</taxon>
        <taxon>Bacteroidota</taxon>
        <taxon>Flavobacteriia</taxon>
        <taxon>Flavobacteriales</taxon>
        <taxon>Flavobacteriaceae</taxon>
        <taxon>Flavobacterium</taxon>
    </lineage>
</organism>
<dbReference type="InterPro" id="IPR023296">
    <property type="entry name" value="Glyco_hydro_beta-prop_sf"/>
</dbReference>
<dbReference type="InterPro" id="IPR001434">
    <property type="entry name" value="OmcB-like_DUF11"/>
</dbReference>
<comment type="caution">
    <text evidence="2">The sequence shown here is derived from an EMBL/GenBank/DDBJ whole genome shotgun (WGS) entry which is preliminary data.</text>
</comment>
<dbReference type="Pfam" id="PF13585">
    <property type="entry name" value="CHU_C"/>
    <property type="match status" value="1"/>
</dbReference>
<proteinExistence type="predicted"/>
<dbReference type="Gene3D" id="2.60.40.10">
    <property type="entry name" value="Immunoglobulins"/>
    <property type="match status" value="1"/>
</dbReference>
<dbReference type="Proteomes" id="UP001597534">
    <property type="component" value="Unassembled WGS sequence"/>
</dbReference>
<feature type="domain" description="DUF11" evidence="1">
    <location>
        <begin position="472"/>
        <end position="585"/>
    </location>
</feature>
<reference evidence="3" key="1">
    <citation type="journal article" date="2019" name="Int. J. Syst. Evol. Microbiol.">
        <title>The Global Catalogue of Microorganisms (GCM) 10K type strain sequencing project: providing services to taxonomists for standard genome sequencing and annotation.</title>
        <authorList>
            <consortium name="The Broad Institute Genomics Platform"/>
            <consortium name="The Broad Institute Genome Sequencing Center for Infectious Disease"/>
            <person name="Wu L."/>
            <person name="Ma J."/>
        </authorList>
    </citation>
    <scope>NUCLEOTIDE SEQUENCE [LARGE SCALE GENOMIC DNA]</scope>
    <source>
        <strain evidence="3">KCTC 22671</strain>
    </source>
</reference>
<dbReference type="NCBIfam" id="TIGR01451">
    <property type="entry name" value="B_ant_repeat"/>
    <property type="match status" value="1"/>
</dbReference>
<feature type="non-terminal residue" evidence="2">
    <location>
        <position position="1"/>
    </location>
</feature>
<dbReference type="InterPro" id="IPR047589">
    <property type="entry name" value="DUF11_rpt"/>
</dbReference>